<evidence type="ECO:0000256" key="4">
    <source>
        <dbReference type="ARBA" id="ARBA00022692"/>
    </source>
</evidence>
<reference evidence="9" key="1">
    <citation type="journal article" date="2019" name="Int. J. Syst. Evol. Microbiol.">
        <title>The Global Catalogue of Microorganisms (GCM) 10K type strain sequencing project: providing services to taxonomists for standard genome sequencing and annotation.</title>
        <authorList>
            <consortium name="The Broad Institute Genomics Platform"/>
            <consortium name="The Broad Institute Genome Sequencing Center for Infectious Disease"/>
            <person name="Wu L."/>
            <person name="Ma J."/>
        </authorList>
    </citation>
    <scope>NUCLEOTIDE SEQUENCE [LARGE SCALE GENOMIC DNA]</scope>
    <source>
        <strain evidence="9">JCM 18424</strain>
    </source>
</reference>
<evidence type="ECO:0000256" key="3">
    <source>
        <dbReference type="ARBA" id="ARBA00022475"/>
    </source>
</evidence>
<protein>
    <submittedName>
        <fullName evidence="8">Cytochrome d ubiquinol oxidase subunit II</fullName>
    </submittedName>
</protein>
<dbReference type="Pfam" id="PF02322">
    <property type="entry name" value="Cyt_bd_oxida_II"/>
    <property type="match status" value="1"/>
</dbReference>
<keyword evidence="5 7" id="KW-1133">Transmembrane helix</keyword>
<comment type="subcellular location">
    <subcellularLocation>
        <location evidence="1">Cell membrane</location>
        <topology evidence="1">Multi-pass membrane protein</topology>
    </subcellularLocation>
</comment>
<dbReference type="InterPro" id="IPR003317">
    <property type="entry name" value="Cyt-d_oxidase_su2"/>
</dbReference>
<feature type="transmembrane region" description="Helical" evidence="7">
    <location>
        <begin position="219"/>
        <end position="237"/>
    </location>
</feature>
<evidence type="ECO:0000256" key="6">
    <source>
        <dbReference type="ARBA" id="ARBA00023136"/>
    </source>
</evidence>
<gene>
    <name evidence="8" type="primary">cydB_2</name>
    <name evidence="8" type="ORF">GCM10023338_21020</name>
</gene>
<keyword evidence="4 7" id="KW-0812">Transmembrane</keyword>
<evidence type="ECO:0000256" key="5">
    <source>
        <dbReference type="ARBA" id="ARBA00022989"/>
    </source>
</evidence>
<keyword evidence="3" id="KW-1003">Cell membrane</keyword>
<feature type="transmembrane region" description="Helical" evidence="7">
    <location>
        <begin position="83"/>
        <end position="100"/>
    </location>
</feature>
<proteinExistence type="inferred from homology"/>
<dbReference type="Proteomes" id="UP001500631">
    <property type="component" value="Unassembled WGS sequence"/>
</dbReference>
<dbReference type="PANTHER" id="PTHR43141">
    <property type="entry name" value="CYTOCHROME BD2 SUBUNIT II"/>
    <property type="match status" value="1"/>
</dbReference>
<name>A0ABP9MVU2_9GAMM</name>
<dbReference type="NCBIfam" id="TIGR00203">
    <property type="entry name" value="cydB"/>
    <property type="match status" value="1"/>
</dbReference>
<feature type="transmembrane region" description="Helical" evidence="7">
    <location>
        <begin position="315"/>
        <end position="344"/>
    </location>
</feature>
<evidence type="ECO:0000313" key="8">
    <source>
        <dbReference type="EMBL" id="GAA5103052.1"/>
    </source>
</evidence>
<feature type="transmembrane region" description="Helical" evidence="7">
    <location>
        <begin position="6"/>
        <end position="38"/>
    </location>
</feature>
<comment type="caution">
    <text evidence="8">The sequence shown here is derived from an EMBL/GenBank/DDBJ whole genome shotgun (WGS) entry which is preliminary data.</text>
</comment>
<sequence length="354" mass="39495">MEYNTLVIAWTGIILLGVAIYVILDGFDLGVGMLYPFVSTERDRTLIMNSVGPVWDGNETWLILGGASLFAIFPIAYSVVLSGLYIPIVLLLISLIFRGISFEFRHSAEASKRYIWNRTFFLGSVFTGFFQGIIVGALIQGFDFIPAAEAVNAPVGYVSKGALDLVMGGNSMSWLSPFTIVTGISLTIFYALLGSTWLIKKTEGQLQSQIRQIAKKIAIMFFVLATMILIWTIIMWRTELFAAENVWKLYIFAMAYILAIGVSFILMKSIHKGSTHWQPFMYTLLLTVLGAIGLIAFLLPYIVPFQVTVFQAASAYSAMSFAFIGAVIFIPVVLVYTGYIYYVFRGKVQEEEIY</sequence>
<evidence type="ECO:0000256" key="7">
    <source>
        <dbReference type="SAM" id="Phobius"/>
    </source>
</evidence>
<dbReference type="PANTHER" id="PTHR43141:SF4">
    <property type="entry name" value="CYTOCHROME BD2 SUBUNIT II"/>
    <property type="match status" value="1"/>
</dbReference>
<feature type="transmembrane region" description="Helical" evidence="7">
    <location>
        <begin position="249"/>
        <end position="267"/>
    </location>
</feature>
<evidence type="ECO:0000256" key="1">
    <source>
        <dbReference type="ARBA" id="ARBA00004651"/>
    </source>
</evidence>
<feature type="transmembrane region" description="Helical" evidence="7">
    <location>
        <begin position="174"/>
        <end position="199"/>
    </location>
</feature>
<evidence type="ECO:0000256" key="2">
    <source>
        <dbReference type="ARBA" id="ARBA00007543"/>
    </source>
</evidence>
<feature type="transmembrane region" description="Helical" evidence="7">
    <location>
        <begin position="279"/>
        <end position="303"/>
    </location>
</feature>
<organism evidence="8 9">
    <name type="scientific">Wohlfahrtiimonas larvae</name>
    <dbReference type="NCBI Taxonomy" id="1157986"/>
    <lineage>
        <taxon>Bacteria</taxon>
        <taxon>Pseudomonadati</taxon>
        <taxon>Pseudomonadota</taxon>
        <taxon>Gammaproteobacteria</taxon>
        <taxon>Cardiobacteriales</taxon>
        <taxon>Ignatzschineriaceae</taxon>
        <taxon>Wohlfahrtiimonas</taxon>
    </lineage>
</organism>
<evidence type="ECO:0000313" key="9">
    <source>
        <dbReference type="Proteomes" id="UP001500631"/>
    </source>
</evidence>
<feature type="transmembrane region" description="Helical" evidence="7">
    <location>
        <begin position="120"/>
        <end position="139"/>
    </location>
</feature>
<comment type="similarity">
    <text evidence="2">Belongs to the cytochrome ubiquinol oxidase subunit 2 family.</text>
</comment>
<keyword evidence="6 7" id="KW-0472">Membrane</keyword>
<accession>A0ABP9MVU2</accession>
<dbReference type="EMBL" id="BAABKE010000008">
    <property type="protein sequence ID" value="GAA5103052.1"/>
    <property type="molecule type" value="Genomic_DNA"/>
</dbReference>
<keyword evidence="9" id="KW-1185">Reference proteome</keyword>